<comment type="catalytic activity">
    <reaction evidence="12 13">
        <text>GMP + ATP = GDP + ADP</text>
        <dbReference type="Rhea" id="RHEA:20780"/>
        <dbReference type="ChEBI" id="CHEBI:30616"/>
        <dbReference type="ChEBI" id="CHEBI:58115"/>
        <dbReference type="ChEBI" id="CHEBI:58189"/>
        <dbReference type="ChEBI" id="CHEBI:456216"/>
        <dbReference type="EC" id="2.7.4.8"/>
    </reaction>
</comment>
<dbReference type="Gene3D" id="3.30.63.10">
    <property type="entry name" value="Guanylate Kinase phosphate binding domain"/>
    <property type="match status" value="1"/>
</dbReference>
<dbReference type="FunFam" id="3.40.50.300:FF:000855">
    <property type="entry name" value="Guanylate kinase"/>
    <property type="match status" value="1"/>
</dbReference>
<comment type="subcellular location">
    <subcellularLocation>
        <location evidence="2 13">Cytoplasm</location>
    </subcellularLocation>
</comment>
<evidence type="ECO:0000256" key="5">
    <source>
        <dbReference type="ARBA" id="ARBA00016296"/>
    </source>
</evidence>
<protein>
    <recommendedName>
        <fullName evidence="5 13">Guanylate kinase</fullName>
        <ecNumber evidence="4 13">2.7.4.8</ecNumber>
    </recommendedName>
    <alternativeName>
        <fullName evidence="11 13">GMP kinase</fullName>
    </alternativeName>
</protein>
<dbReference type="InterPro" id="IPR017665">
    <property type="entry name" value="Guanylate_kinase"/>
</dbReference>
<evidence type="ECO:0000256" key="13">
    <source>
        <dbReference type="HAMAP-Rule" id="MF_00328"/>
    </source>
</evidence>
<gene>
    <name evidence="13 15" type="primary">gmk</name>
    <name evidence="15" type="ORF">HMPREF9444_00702</name>
</gene>
<evidence type="ECO:0000256" key="7">
    <source>
        <dbReference type="ARBA" id="ARBA00022679"/>
    </source>
</evidence>
<evidence type="ECO:0000313" key="16">
    <source>
        <dbReference type="Proteomes" id="UP000018458"/>
    </source>
</evidence>
<evidence type="ECO:0000256" key="9">
    <source>
        <dbReference type="ARBA" id="ARBA00022777"/>
    </source>
</evidence>
<dbReference type="InterPro" id="IPR008145">
    <property type="entry name" value="GK/Ca_channel_bsu"/>
</dbReference>
<dbReference type="CDD" id="cd00071">
    <property type="entry name" value="GMPK"/>
    <property type="match status" value="1"/>
</dbReference>
<dbReference type="STRING" id="762983.HMPREF9444_00702"/>
<feature type="binding site" evidence="13">
    <location>
        <begin position="13"/>
        <end position="20"/>
    </location>
    <ligand>
        <name>ATP</name>
        <dbReference type="ChEBI" id="CHEBI:30616"/>
    </ligand>
</feature>
<keyword evidence="7 13" id="KW-0808">Transferase</keyword>
<evidence type="ECO:0000256" key="1">
    <source>
        <dbReference type="ARBA" id="ARBA00003531"/>
    </source>
</evidence>
<name>E8LJ29_SUCHY</name>
<dbReference type="Proteomes" id="UP000018458">
    <property type="component" value="Unassembled WGS sequence"/>
</dbReference>
<dbReference type="SMART" id="SM00072">
    <property type="entry name" value="GuKc"/>
    <property type="match status" value="1"/>
</dbReference>
<evidence type="ECO:0000256" key="3">
    <source>
        <dbReference type="ARBA" id="ARBA00005790"/>
    </source>
</evidence>
<dbReference type="PANTHER" id="PTHR23117">
    <property type="entry name" value="GUANYLATE KINASE-RELATED"/>
    <property type="match status" value="1"/>
</dbReference>
<evidence type="ECO:0000256" key="6">
    <source>
        <dbReference type="ARBA" id="ARBA00022490"/>
    </source>
</evidence>
<dbReference type="GO" id="GO:0005524">
    <property type="term" value="F:ATP binding"/>
    <property type="evidence" value="ECO:0007669"/>
    <property type="project" value="UniProtKB-UniRule"/>
</dbReference>
<keyword evidence="6 13" id="KW-0963">Cytoplasm</keyword>
<keyword evidence="10 13" id="KW-0067">ATP-binding</keyword>
<evidence type="ECO:0000256" key="2">
    <source>
        <dbReference type="ARBA" id="ARBA00004496"/>
    </source>
</evidence>
<dbReference type="PANTHER" id="PTHR23117:SF13">
    <property type="entry name" value="GUANYLATE KINASE"/>
    <property type="match status" value="1"/>
</dbReference>
<keyword evidence="9 13" id="KW-0418">Kinase</keyword>
<dbReference type="HOGENOM" id="CLU_001715_1_0_6"/>
<feature type="domain" description="Guanylate kinase-like" evidence="14">
    <location>
        <begin position="6"/>
        <end position="187"/>
    </location>
</feature>
<dbReference type="OrthoDB" id="9808150at2"/>
<evidence type="ECO:0000256" key="11">
    <source>
        <dbReference type="ARBA" id="ARBA00030128"/>
    </source>
</evidence>
<comment type="similarity">
    <text evidence="3 13">Belongs to the guanylate kinase family.</text>
</comment>
<keyword evidence="8 13" id="KW-0547">Nucleotide-binding</keyword>
<sequence>MSKEKGTLFIVSAPSGAGKSSLIAALMQRFNLDDSLRLSVSHTTREPRPGETNHVSYHFVSNEEFEALIARNAFYEYAKVFDHYYGTSKEIVEEWINDGKDVFLDIDWQGARLIREQSPYAKSIFILPPSLEELQNRLKKRGQDSDEVIKKRMEKAKREISHYNEYDYLIVNDVFDESVLALRSIVLAHRFELKRQSNKHKQLLDAMLEGYSK</sequence>
<dbReference type="Gene3D" id="3.40.50.300">
    <property type="entry name" value="P-loop containing nucleotide triphosphate hydrolases"/>
    <property type="match status" value="1"/>
</dbReference>
<evidence type="ECO:0000256" key="10">
    <source>
        <dbReference type="ARBA" id="ARBA00022840"/>
    </source>
</evidence>
<dbReference type="RefSeq" id="WP_009142917.1">
    <property type="nucleotide sequence ID" value="NZ_GL830971.1"/>
</dbReference>
<dbReference type="AlphaFoldDB" id="E8LJ29"/>
<dbReference type="EC" id="2.7.4.8" evidence="4 13"/>
<accession>E8LJ29</accession>
<evidence type="ECO:0000256" key="12">
    <source>
        <dbReference type="ARBA" id="ARBA00048594"/>
    </source>
</evidence>
<dbReference type="InterPro" id="IPR008144">
    <property type="entry name" value="Guanylate_kin-like_dom"/>
</dbReference>
<dbReference type="PROSITE" id="PS50052">
    <property type="entry name" value="GUANYLATE_KINASE_2"/>
    <property type="match status" value="1"/>
</dbReference>
<dbReference type="Pfam" id="PF00625">
    <property type="entry name" value="Guanylate_kin"/>
    <property type="match status" value="1"/>
</dbReference>
<keyword evidence="16" id="KW-1185">Reference proteome</keyword>
<dbReference type="NCBIfam" id="TIGR03263">
    <property type="entry name" value="guanyl_kin"/>
    <property type="match status" value="1"/>
</dbReference>
<comment type="function">
    <text evidence="1 13">Essential for recycling GMP and indirectly, cGMP.</text>
</comment>
<dbReference type="FunFam" id="3.30.63.10:FF:000002">
    <property type="entry name" value="Guanylate kinase 1"/>
    <property type="match status" value="1"/>
</dbReference>
<dbReference type="EMBL" id="AEVO01000034">
    <property type="protein sequence ID" value="EFY07453.1"/>
    <property type="molecule type" value="Genomic_DNA"/>
</dbReference>
<evidence type="ECO:0000256" key="8">
    <source>
        <dbReference type="ARBA" id="ARBA00022741"/>
    </source>
</evidence>
<comment type="caution">
    <text evidence="15">The sequence shown here is derived from an EMBL/GenBank/DDBJ whole genome shotgun (WGS) entry which is preliminary data.</text>
</comment>
<reference evidence="15 16" key="1">
    <citation type="submission" date="2011-01" db="EMBL/GenBank/DDBJ databases">
        <authorList>
            <person name="Weinstock G."/>
            <person name="Sodergren E."/>
            <person name="Clifton S."/>
            <person name="Fulton L."/>
            <person name="Fulton B."/>
            <person name="Courtney L."/>
            <person name="Fronick C."/>
            <person name="Harrison M."/>
            <person name="Strong C."/>
            <person name="Farmer C."/>
            <person name="Delahaunty K."/>
            <person name="Markovic C."/>
            <person name="Hall O."/>
            <person name="Minx P."/>
            <person name="Tomlinson C."/>
            <person name="Mitreva M."/>
            <person name="Hou S."/>
            <person name="Chen J."/>
            <person name="Wollam A."/>
            <person name="Pepin K.H."/>
            <person name="Johnson M."/>
            <person name="Bhonagiri V."/>
            <person name="Zhang X."/>
            <person name="Suruliraj S."/>
            <person name="Warren W."/>
            <person name="Chinwalla A."/>
            <person name="Mardis E.R."/>
            <person name="Wilson R.K."/>
        </authorList>
    </citation>
    <scope>NUCLEOTIDE SEQUENCE [LARGE SCALE GENOMIC DNA]</scope>
    <source>
        <strain evidence="16">DSM 22608 / JCM 16073 / KCTC 15190 / YIT 12066</strain>
    </source>
</reference>
<dbReference type="eggNOG" id="COG0194">
    <property type="taxonomic scope" value="Bacteria"/>
</dbReference>
<dbReference type="HAMAP" id="MF_00328">
    <property type="entry name" value="Guanylate_kinase"/>
    <property type="match status" value="1"/>
</dbReference>
<dbReference type="InterPro" id="IPR027417">
    <property type="entry name" value="P-loop_NTPase"/>
</dbReference>
<dbReference type="GO" id="GO:0004385">
    <property type="term" value="F:GMP kinase activity"/>
    <property type="evidence" value="ECO:0007669"/>
    <property type="project" value="UniProtKB-UniRule"/>
</dbReference>
<dbReference type="GO" id="GO:0005829">
    <property type="term" value="C:cytosol"/>
    <property type="evidence" value="ECO:0007669"/>
    <property type="project" value="TreeGrafter"/>
</dbReference>
<proteinExistence type="inferred from homology"/>
<organism evidence="15 16">
    <name type="scientific">Succinatimonas hippei (strain DSM 22608 / JCM 16073 / KCTC 15190 / YIT 12066)</name>
    <dbReference type="NCBI Taxonomy" id="762983"/>
    <lineage>
        <taxon>Bacteria</taxon>
        <taxon>Pseudomonadati</taxon>
        <taxon>Pseudomonadota</taxon>
        <taxon>Gammaproteobacteria</taxon>
        <taxon>Aeromonadales</taxon>
        <taxon>Succinivibrionaceae</taxon>
        <taxon>Succinatimonas</taxon>
    </lineage>
</organism>
<evidence type="ECO:0000313" key="15">
    <source>
        <dbReference type="EMBL" id="EFY07453.1"/>
    </source>
</evidence>
<evidence type="ECO:0000256" key="4">
    <source>
        <dbReference type="ARBA" id="ARBA00012961"/>
    </source>
</evidence>
<dbReference type="SUPFAM" id="SSF52540">
    <property type="entry name" value="P-loop containing nucleoside triphosphate hydrolases"/>
    <property type="match status" value="1"/>
</dbReference>
<evidence type="ECO:0000259" key="14">
    <source>
        <dbReference type="PROSITE" id="PS50052"/>
    </source>
</evidence>